<dbReference type="Gene3D" id="3.50.30.30">
    <property type="match status" value="1"/>
</dbReference>
<comment type="subcellular location">
    <subcellularLocation>
        <location evidence="1">Secreted</location>
    </subcellularLocation>
</comment>
<evidence type="ECO:0000256" key="2">
    <source>
        <dbReference type="ARBA" id="ARBA00011073"/>
    </source>
</evidence>
<dbReference type="InterPro" id="IPR045051">
    <property type="entry name" value="SBT"/>
</dbReference>
<organism evidence="9 11">
    <name type="scientific">Cucumis melo var. makuwa</name>
    <name type="common">Oriental melon</name>
    <dbReference type="NCBI Taxonomy" id="1194695"/>
    <lineage>
        <taxon>Eukaryota</taxon>
        <taxon>Viridiplantae</taxon>
        <taxon>Streptophyta</taxon>
        <taxon>Embryophyta</taxon>
        <taxon>Tracheophyta</taxon>
        <taxon>Spermatophyta</taxon>
        <taxon>Magnoliopsida</taxon>
        <taxon>eudicotyledons</taxon>
        <taxon>Gunneridae</taxon>
        <taxon>Pentapetalae</taxon>
        <taxon>rosids</taxon>
        <taxon>fabids</taxon>
        <taxon>Cucurbitales</taxon>
        <taxon>Cucurbitaceae</taxon>
        <taxon>Benincaseae</taxon>
        <taxon>Cucumis</taxon>
    </lineage>
</organism>
<dbReference type="Proteomes" id="UP000321393">
    <property type="component" value="Unassembled WGS sequence"/>
</dbReference>
<keyword evidence="4" id="KW-0732">Signal</keyword>
<feature type="domain" description="Peptidase S8/S53" evidence="8">
    <location>
        <begin position="18"/>
        <end position="190"/>
    </location>
</feature>
<dbReference type="PANTHER" id="PTHR10795">
    <property type="entry name" value="PROPROTEIN CONVERTASE SUBTILISIN/KEXIN"/>
    <property type="match status" value="1"/>
</dbReference>
<keyword evidence="5" id="KW-0378">Hydrolase</keyword>
<comment type="caution">
    <text evidence="7">Lacks conserved residue(s) required for the propagation of feature annotation.</text>
</comment>
<evidence type="ECO:0000313" key="11">
    <source>
        <dbReference type="Proteomes" id="UP000321393"/>
    </source>
</evidence>
<dbReference type="OrthoDB" id="4803627at2759"/>
<dbReference type="EMBL" id="SSTD01000527">
    <property type="protein sequence ID" value="TYK30549.1"/>
    <property type="molecule type" value="Genomic_DNA"/>
</dbReference>
<dbReference type="EMBL" id="SSTE01011259">
    <property type="protein sequence ID" value="KAA0051602.1"/>
    <property type="molecule type" value="Genomic_DNA"/>
</dbReference>
<evidence type="ECO:0000313" key="12">
    <source>
        <dbReference type="Proteomes" id="UP000321947"/>
    </source>
</evidence>
<keyword evidence="3" id="KW-0645">Protease</keyword>
<dbReference type="Gene3D" id="3.40.50.200">
    <property type="entry name" value="Peptidase S8/S53 domain"/>
    <property type="match status" value="2"/>
</dbReference>
<dbReference type="PRINTS" id="PR00723">
    <property type="entry name" value="SUBTILISIN"/>
</dbReference>
<evidence type="ECO:0000259" key="8">
    <source>
        <dbReference type="Pfam" id="PF00082"/>
    </source>
</evidence>
<dbReference type="InterPro" id="IPR036852">
    <property type="entry name" value="Peptidase_S8/S53_dom_sf"/>
</dbReference>
<evidence type="ECO:0000256" key="6">
    <source>
        <dbReference type="ARBA" id="ARBA00022825"/>
    </source>
</evidence>
<accession>A0A5A7U779</accession>
<gene>
    <name evidence="10" type="ORF">E5676_scaffold71G00150</name>
    <name evidence="9" type="ORF">E6C27_scaffold174G001480</name>
</gene>
<dbReference type="GO" id="GO:0005576">
    <property type="term" value="C:extracellular region"/>
    <property type="evidence" value="ECO:0007669"/>
    <property type="project" value="UniProtKB-SubCell"/>
</dbReference>
<dbReference type="PROSITE" id="PS51892">
    <property type="entry name" value="SUBTILASE"/>
    <property type="match status" value="1"/>
</dbReference>
<evidence type="ECO:0000256" key="1">
    <source>
        <dbReference type="ARBA" id="ARBA00004613"/>
    </source>
</evidence>
<dbReference type="GO" id="GO:0004252">
    <property type="term" value="F:serine-type endopeptidase activity"/>
    <property type="evidence" value="ECO:0007669"/>
    <property type="project" value="InterPro"/>
</dbReference>
<keyword evidence="6" id="KW-0720">Serine protease</keyword>
<dbReference type="GO" id="GO:0006508">
    <property type="term" value="P:proteolysis"/>
    <property type="evidence" value="ECO:0007669"/>
    <property type="project" value="UniProtKB-KW"/>
</dbReference>
<dbReference type="Proteomes" id="UP000321947">
    <property type="component" value="Unassembled WGS sequence"/>
</dbReference>
<dbReference type="Pfam" id="PF00082">
    <property type="entry name" value="Peptidase_S8"/>
    <property type="match status" value="1"/>
</dbReference>
<evidence type="ECO:0000313" key="9">
    <source>
        <dbReference type="EMBL" id="KAA0051602.1"/>
    </source>
</evidence>
<protein>
    <submittedName>
        <fullName evidence="9">Cucumisin-like</fullName>
    </submittedName>
</protein>
<evidence type="ECO:0000256" key="3">
    <source>
        <dbReference type="ARBA" id="ARBA00022670"/>
    </source>
</evidence>
<dbReference type="InterPro" id="IPR015500">
    <property type="entry name" value="Peptidase_S8_subtilisin-rel"/>
</dbReference>
<dbReference type="InterPro" id="IPR000209">
    <property type="entry name" value="Peptidase_S8/S53_dom"/>
</dbReference>
<proteinExistence type="inferred from homology"/>
<comment type="similarity">
    <text evidence="2 7">Belongs to the peptidase S8 family.</text>
</comment>
<comment type="caution">
    <text evidence="9">The sequence shown here is derived from an EMBL/GenBank/DDBJ whole genome shotgun (WGS) entry which is preliminary data.</text>
</comment>
<evidence type="ECO:0000313" key="10">
    <source>
        <dbReference type="EMBL" id="TYK30549.1"/>
    </source>
</evidence>
<dbReference type="STRING" id="1194695.A0A5A7U779"/>
<dbReference type="AlphaFoldDB" id="A0A5A7U779"/>
<sequence length="219" mass="23521">MGLYGFSTKRIRRVKQVGSNIVVGVFDSGIWPESPSFNDKGFDPPPSKWKGTCSAFNFTCNRKIIGARAYHIGRPLPHGDVEGPRDTDGHGTHCASIAPGGLVNKASLNGLGLGTARGAFDDAISDGVDIISLSVGGNISRKYFRDPIAIGSFHAIQNNILTSNSAGNWGPNVYTVTSLSPWLLSVAASTMDRKFVTKVQIGNKRSIQHLNPHKPSRFT</sequence>
<evidence type="ECO:0000256" key="5">
    <source>
        <dbReference type="ARBA" id="ARBA00022801"/>
    </source>
</evidence>
<evidence type="ECO:0000256" key="4">
    <source>
        <dbReference type="ARBA" id="ARBA00022729"/>
    </source>
</evidence>
<reference evidence="11 12" key="1">
    <citation type="submission" date="2019-08" db="EMBL/GenBank/DDBJ databases">
        <title>Draft genome sequences of two oriental melons (Cucumis melo L. var makuwa).</title>
        <authorList>
            <person name="Kwon S.-Y."/>
        </authorList>
    </citation>
    <scope>NUCLEOTIDE SEQUENCE [LARGE SCALE GENOMIC DNA]</scope>
    <source>
        <strain evidence="12">cv. Chang Bougi</strain>
        <strain evidence="11">cv. SW 3</strain>
        <tissue evidence="9">Leaf</tissue>
    </source>
</reference>
<dbReference type="SUPFAM" id="SSF52743">
    <property type="entry name" value="Subtilisin-like"/>
    <property type="match status" value="1"/>
</dbReference>
<evidence type="ECO:0000256" key="7">
    <source>
        <dbReference type="PROSITE-ProRule" id="PRU01240"/>
    </source>
</evidence>
<name>A0A5A7U779_CUCMM</name>